<dbReference type="Gene3D" id="3.40.50.150">
    <property type="entry name" value="Vaccinia Virus protein VP39"/>
    <property type="match status" value="1"/>
</dbReference>
<feature type="binding site" evidence="5">
    <location>
        <position position="69"/>
    </location>
    <ligand>
        <name>S-adenosyl-L-methionine</name>
        <dbReference type="ChEBI" id="CHEBI:59789"/>
    </ligand>
</feature>
<comment type="similarity">
    <text evidence="1">Belongs to the class I-like SAM-binding methyltransferase superfamily. NNMT/PNMT/TEMT family.</text>
</comment>
<evidence type="ECO:0000313" key="7">
    <source>
        <dbReference type="RefSeq" id="XP_030077372.1"/>
    </source>
</evidence>
<dbReference type="GO" id="GO:0005829">
    <property type="term" value="C:cytosol"/>
    <property type="evidence" value="ECO:0007669"/>
    <property type="project" value="TreeGrafter"/>
</dbReference>
<dbReference type="InterPro" id="IPR000940">
    <property type="entry name" value="NNMT_TEMT_trans"/>
</dbReference>
<dbReference type="OrthoDB" id="10050085at2759"/>
<feature type="binding site" evidence="5">
    <location>
        <begin position="142"/>
        <end position="143"/>
    </location>
    <ligand>
        <name>S-adenosyl-L-methionine</name>
        <dbReference type="ChEBI" id="CHEBI:59789"/>
    </ligand>
</feature>
<dbReference type="FunFam" id="3.40.50.150:FF:000065">
    <property type="entry name" value="Phenylethanolamine N-methyltransferase"/>
    <property type="match status" value="1"/>
</dbReference>
<proteinExistence type="inferred from homology"/>
<dbReference type="Proteomes" id="UP000515156">
    <property type="component" value="Chromosome 12"/>
</dbReference>
<dbReference type="GO" id="GO:0008170">
    <property type="term" value="F:N-methyltransferase activity"/>
    <property type="evidence" value="ECO:0007669"/>
    <property type="project" value="TreeGrafter"/>
</dbReference>
<dbReference type="GO" id="GO:0008757">
    <property type="term" value="F:S-adenosylmethionine-dependent methyltransferase activity"/>
    <property type="evidence" value="ECO:0007669"/>
    <property type="project" value="UniProtKB-ARBA"/>
</dbReference>
<dbReference type="GeneID" id="115481991"/>
<feature type="binding site" evidence="5">
    <location>
        <position position="90"/>
    </location>
    <ligand>
        <name>S-adenosyl-L-methionine</name>
        <dbReference type="ChEBI" id="CHEBI:59789"/>
    </ligand>
</feature>
<keyword evidence="6" id="KW-1185">Reference proteome</keyword>
<evidence type="ECO:0000256" key="3">
    <source>
        <dbReference type="ARBA" id="ARBA00022679"/>
    </source>
</evidence>
<organism evidence="6 7">
    <name type="scientific">Microcaecilia unicolor</name>
    <dbReference type="NCBI Taxonomy" id="1415580"/>
    <lineage>
        <taxon>Eukaryota</taxon>
        <taxon>Metazoa</taxon>
        <taxon>Chordata</taxon>
        <taxon>Craniata</taxon>
        <taxon>Vertebrata</taxon>
        <taxon>Euteleostomi</taxon>
        <taxon>Amphibia</taxon>
        <taxon>Gymnophiona</taxon>
        <taxon>Siphonopidae</taxon>
        <taxon>Microcaecilia</taxon>
    </lineage>
</organism>
<dbReference type="InParanoid" id="A0A6P7ZDE0"/>
<dbReference type="AlphaFoldDB" id="A0A6P7ZDE0"/>
<dbReference type="PROSITE" id="PS51681">
    <property type="entry name" value="SAM_MT_NNMT_PNMT_TEMT"/>
    <property type="match status" value="1"/>
</dbReference>
<evidence type="ECO:0000313" key="6">
    <source>
        <dbReference type="Proteomes" id="UP000515156"/>
    </source>
</evidence>
<name>A0A6P7ZDE0_9AMPH</name>
<evidence type="ECO:0000256" key="5">
    <source>
        <dbReference type="PIRSR" id="PIRSR000384-1"/>
    </source>
</evidence>
<evidence type="ECO:0000256" key="2">
    <source>
        <dbReference type="ARBA" id="ARBA00022603"/>
    </source>
</evidence>
<dbReference type="RefSeq" id="XP_030077372.1">
    <property type="nucleotide sequence ID" value="XM_030221512.1"/>
</dbReference>
<dbReference type="InterPro" id="IPR029063">
    <property type="entry name" value="SAM-dependent_MTases_sf"/>
</dbReference>
<keyword evidence="3" id="KW-0808">Transferase</keyword>
<dbReference type="PIRSF" id="PIRSF000384">
    <property type="entry name" value="PNMTase"/>
    <property type="match status" value="1"/>
</dbReference>
<protein>
    <submittedName>
        <fullName evidence="7">Indolethylamine N-methyltransferase-like</fullName>
    </submittedName>
</protein>
<dbReference type="SUPFAM" id="SSF53335">
    <property type="entry name" value="S-adenosyl-L-methionine-dependent methyltransferases"/>
    <property type="match status" value="1"/>
</dbReference>
<dbReference type="PANTHER" id="PTHR10867:SF46">
    <property type="entry name" value="INDOLETHYLAMINE N-METHYLTRANSFERASE"/>
    <property type="match status" value="1"/>
</dbReference>
<feature type="binding site" evidence="5">
    <location>
        <position position="20"/>
    </location>
    <ligand>
        <name>S-adenosyl-L-methionine</name>
        <dbReference type="ChEBI" id="CHEBI:59789"/>
    </ligand>
</feature>
<sequence length="266" mass="30086">MESEFTDKDTYQIDFDPRDYLDTYYGAESGMLVQDGFLPFVLRKLAQTFSAGGVKGDLLIDIGPGPAIYQELSACEAFKEIIAADYTERNRQYFEKWLKNEPGIFDWTPVVKTVCDLEGKSGQLVQKQEKLRRAVKQIIKCDVTKSRPMDPLVLPKADCVLTIGCLECACKDLEAYQNALKNLSSLLKIGGHIIISEILGCTSYLCGTRRFSCLTLDEAFMKKAVTETGFVIEDLEVIHREYNKEQFELCDHTSSIFLVARKVKEI</sequence>
<accession>A0A6P7ZDE0</accession>
<dbReference type="PANTHER" id="PTHR10867">
    <property type="entry name" value="NNMT/PNMT/TEMT FAMILY MEMBER"/>
    <property type="match status" value="1"/>
</dbReference>
<keyword evidence="4 5" id="KW-0949">S-adenosyl-L-methionine</keyword>
<feature type="binding site" evidence="5">
    <location>
        <position position="85"/>
    </location>
    <ligand>
        <name>S-adenosyl-L-methionine</name>
        <dbReference type="ChEBI" id="CHEBI:59789"/>
    </ligand>
</feature>
<evidence type="ECO:0000256" key="1">
    <source>
        <dbReference type="ARBA" id="ARBA00007996"/>
    </source>
</evidence>
<feature type="binding site" evidence="5">
    <location>
        <position position="25"/>
    </location>
    <ligand>
        <name>S-adenosyl-L-methionine</name>
        <dbReference type="ChEBI" id="CHEBI:59789"/>
    </ligand>
</feature>
<dbReference type="Pfam" id="PF01234">
    <property type="entry name" value="NNMT_PNMT_TEMT"/>
    <property type="match status" value="1"/>
</dbReference>
<dbReference type="KEGG" id="muo:115481991"/>
<gene>
    <name evidence="7" type="primary">LOC115481991</name>
</gene>
<keyword evidence="2" id="KW-0489">Methyltransferase</keyword>
<dbReference type="GO" id="GO:0032259">
    <property type="term" value="P:methylation"/>
    <property type="evidence" value="ECO:0007669"/>
    <property type="project" value="UniProtKB-KW"/>
</dbReference>
<evidence type="ECO:0000256" key="4">
    <source>
        <dbReference type="ARBA" id="ARBA00022691"/>
    </source>
</evidence>
<reference evidence="7" key="1">
    <citation type="submission" date="2025-08" db="UniProtKB">
        <authorList>
            <consortium name="RefSeq"/>
        </authorList>
    </citation>
    <scope>IDENTIFICATION</scope>
</reference>